<organism evidence="3 4">
    <name type="scientific">Plantactinospora endophytica</name>
    <dbReference type="NCBI Taxonomy" id="673535"/>
    <lineage>
        <taxon>Bacteria</taxon>
        <taxon>Bacillati</taxon>
        <taxon>Actinomycetota</taxon>
        <taxon>Actinomycetes</taxon>
        <taxon>Micromonosporales</taxon>
        <taxon>Micromonosporaceae</taxon>
        <taxon>Plantactinospora</taxon>
    </lineage>
</organism>
<dbReference type="InterPro" id="IPR013783">
    <property type="entry name" value="Ig-like_fold"/>
</dbReference>
<dbReference type="Gene3D" id="3.60.10.10">
    <property type="entry name" value="Endonuclease/exonuclease/phosphatase"/>
    <property type="match status" value="1"/>
</dbReference>
<gene>
    <name evidence="3" type="ORF">Pen02_27760</name>
</gene>
<evidence type="ECO:0000256" key="1">
    <source>
        <dbReference type="SAM" id="SignalP"/>
    </source>
</evidence>
<comment type="caution">
    <text evidence="3">The sequence shown here is derived from an EMBL/GenBank/DDBJ whole genome shotgun (WGS) entry which is preliminary data.</text>
</comment>
<keyword evidence="4" id="KW-1185">Reference proteome</keyword>
<sequence>MRRLLPLALTVLSVAMALALPTRPAQAAPDGTLTVTSPTFAVGTDLRFSYSTPRPNAKNWVGLYRNPGNGPVDQAYVGPSLTWTYTPGSSGSASLSTSGLAAGDYIVYYLFDDGYTWLAQPVTVRLTTNTAPHFPASAFTLRNAKVGAGYSATVRGLVQGDTSRLSFTKTSGPAWAALSSTGVVTGTPTAAGNATLGIRATTASGTADATVTIRVQSGALVPQFNALSWNLWHGGTVVSGGLEKQLKFLLERDVDVVGIQENQGSAAQTLATALGWSYFQNSDTAVLSRYPITATTPTVAGSAVAARIDLGARSLRLWSAHLGYTPYGPYDACFGRMTVQQLLSRESSSGRTGQINTIIAAMSADLGSSSTTPVLLTGDFNAPSHLDWTATNSRCGYGAVPWPTSTVPANAGLIDSYRQARPNPSTQPGVTWSPVYKTFTGGYGYDSHSGEPEPQDRIDFIHYRGPLTVLSSDAVWEGTPAQSNPSANVWTSDHAAVLTAFRLN</sequence>
<dbReference type="Gene3D" id="2.60.40.10">
    <property type="entry name" value="Immunoglobulins"/>
    <property type="match status" value="1"/>
</dbReference>
<evidence type="ECO:0000313" key="4">
    <source>
        <dbReference type="Proteomes" id="UP000646749"/>
    </source>
</evidence>
<evidence type="ECO:0000313" key="3">
    <source>
        <dbReference type="EMBL" id="GIG87840.1"/>
    </source>
</evidence>
<dbReference type="SUPFAM" id="SSF56219">
    <property type="entry name" value="DNase I-like"/>
    <property type="match status" value="1"/>
</dbReference>
<evidence type="ECO:0000259" key="2">
    <source>
        <dbReference type="Pfam" id="PF03372"/>
    </source>
</evidence>
<feature type="signal peptide" evidence="1">
    <location>
        <begin position="1"/>
        <end position="27"/>
    </location>
</feature>
<dbReference type="Pfam" id="PF03372">
    <property type="entry name" value="Exo_endo_phos"/>
    <property type="match status" value="1"/>
</dbReference>
<dbReference type="RefSeq" id="WP_203866383.1">
    <property type="nucleotide sequence ID" value="NZ_BONW01000013.1"/>
</dbReference>
<protein>
    <recommendedName>
        <fullName evidence="2">Endonuclease/exonuclease/phosphatase domain-containing protein</fullName>
    </recommendedName>
</protein>
<dbReference type="PANTHER" id="PTHR41349:SF1">
    <property type="entry name" value="PROTEIN CBG08683"/>
    <property type="match status" value="1"/>
</dbReference>
<dbReference type="InterPro" id="IPR005135">
    <property type="entry name" value="Endo/exonuclease/phosphatase"/>
</dbReference>
<keyword evidence="1" id="KW-0732">Signal</keyword>
<reference evidence="3 4" key="1">
    <citation type="submission" date="2021-01" db="EMBL/GenBank/DDBJ databases">
        <title>Whole genome shotgun sequence of Plantactinospora endophytica NBRC 110450.</title>
        <authorList>
            <person name="Komaki H."/>
            <person name="Tamura T."/>
        </authorList>
    </citation>
    <scope>NUCLEOTIDE SEQUENCE [LARGE SCALE GENOMIC DNA]</scope>
    <source>
        <strain evidence="3 4">NBRC 110450</strain>
    </source>
</reference>
<dbReference type="EMBL" id="BONW01000013">
    <property type="protein sequence ID" value="GIG87840.1"/>
    <property type="molecule type" value="Genomic_DNA"/>
</dbReference>
<dbReference type="InterPro" id="IPR036691">
    <property type="entry name" value="Endo/exonu/phosph_ase_sf"/>
</dbReference>
<accession>A0ABQ4DZH7</accession>
<name>A0ABQ4DZH7_9ACTN</name>
<proteinExistence type="predicted"/>
<feature type="chain" id="PRO_5045948189" description="Endonuclease/exonuclease/phosphatase domain-containing protein" evidence="1">
    <location>
        <begin position="28"/>
        <end position="504"/>
    </location>
</feature>
<feature type="domain" description="Endonuclease/exonuclease/phosphatase" evidence="2">
    <location>
        <begin position="227"/>
        <end position="494"/>
    </location>
</feature>
<dbReference type="Proteomes" id="UP000646749">
    <property type="component" value="Unassembled WGS sequence"/>
</dbReference>
<dbReference type="PANTHER" id="PTHR41349">
    <property type="match status" value="1"/>
</dbReference>